<evidence type="ECO:0000313" key="3">
    <source>
        <dbReference type="Proteomes" id="UP001343698"/>
    </source>
</evidence>
<dbReference type="Gene3D" id="3.30.1490.70">
    <property type="match status" value="1"/>
</dbReference>
<feature type="domain" description="NAD-dependent DNA ligase adenylation" evidence="1">
    <location>
        <begin position="2"/>
        <end position="49"/>
    </location>
</feature>
<gene>
    <name evidence="2" type="ORF">V1H85_18390</name>
</gene>
<dbReference type="InterPro" id="IPR013839">
    <property type="entry name" value="DNAligase_adenylation"/>
</dbReference>
<dbReference type="SUPFAM" id="SSF56091">
    <property type="entry name" value="DNA ligase/mRNA capping enzyme, catalytic domain"/>
    <property type="match status" value="1"/>
</dbReference>
<keyword evidence="2" id="KW-0436">Ligase</keyword>
<feature type="non-terminal residue" evidence="2">
    <location>
        <position position="1"/>
    </location>
</feature>
<keyword evidence="3" id="KW-1185">Reference proteome</keyword>
<dbReference type="GO" id="GO:0016874">
    <property type="term" value="F:ligase activity"/>
    <property type="evidence" value="ECO:0007669"/>
    <property type="project" value="UniProtKB-KW"/>
</dbReference>
<protein>
    <submittedName>
        <fullName evidence="2">NAD-dependent DNA ligase LigA</fullName>
    </submittedName>
</protein>
<sequence length="69" mass="8032">VAYWEEHRHELPYEIDGVVIKVNSLYQQEELGFTAKAPRWAMAYKFKAEQVSTRLNEITYQVGRTGAIT</sequence>
<accession>A0ABU7INK5</accession>
<evidence type="ECO:0000259" key="1">
    <source>
        <dbReference type="Pfam" id="PF01653"/>
    </source>
</evidence>
<proteinExistence type="predicted"/>
<dbReference type="Proteomes" id="UP001343698">
    <property type="component" value="Unassembled WGS sequence"/>
</dbReference>
<organism evidence="2 3">
    <name type="scientific">Maribacter flavus</name>
    <dbReference type="NCBI Taxonomy" id="1658664"/>
    <lineage>
        <taxon>Bacteria</taxon>
        <taxon>Pseudomonadati</taxon>
        <taxon>Bacteroidota</taxon>
        <taxon>Flavobacteriia</taxon>
        <taxon>Flavobacteriales</taxon>
        <taxon>Flavobacteriaceae</taxon>
        <taxon>Maribacter</taxon>
    </lineage>
</organism>
<comment type="caution">
    <text evidence="2">The sequence shown here is derived from an EMBL/GenBank/DDBJ whole genome shotgun (WGS) entry which is preliminary data.</text>
</comment>
<dbReference type="Pfam" id="PF01653">
    <property type="entry name" value="DNA_ligase_aden"/>
    <property type="match status" value="1"/>
</dbReference>
<name>A0ABU7INK5_9FLAO</name>
<feature type="non-terminal residue" evidence="2">
    <location>
        <position position="69"/>
    </location>
</feature>
<dbReference type="EMBL" id="JAZDDF010000189">
    <property type="protein sequence ID" value="MEE1974428.1"/>
    <property type="molecule type" value="Genomic_DNA"/>
</dbReference>
<reference evidence="2 3" key="1">
    <citation type="submission" date="2024-01" db="EMBL/GenBank/DDBJ databases">
        <title>Maribacter spp. originated from different algae showed divergent polysaccharides utilization ability.</title>
        <authorList>
            <person name="Wang H."/>
            <person name="Wu Y."/>
        </authorList>
    </citation>
    <scope>NUCLEOTIDE SEQUENCE [LARGE SCALE GENOMIC DNA]</scope>
    <source>
        <strain evidence="2 3">KPT27_14</strain>
    </source>
</reference>
<evidence type="ECO:0000313" key="2">
    <source>
        <dbReference type="EMBL" id="MEE1974428.1"/>
    </source>
</evidence>